<name>A0A4Y7KIE8_PAPSO</name>
<protein>
    <submittedName>
        <fullName evidence="1">Uncharacterized protein</fullName>
    </submittedName>
</protein>
<dbReference type="STRING" id="3469.A0A4Y7KIE8"/>
<keyword evidence="2" id="KW-1185">Reference proteome</keyword>
<dbReference type="Proteomes" id="UP000316621">
    <property type="component" value="Chromosome 7"/>
</dbReference>
<dbReference type="Gramene" id="RZC71729">
    <property type="protein sequence ID" value="RZC71729"/>
    <property type="gene ID" value="C5167_034921"/>
</dbReference>
<reference evidence="1 2" key="1">
    <citation type="journal article" date="2018" name="Science">
        <title>The opium poppy genome and morphinan production.</title>
        <authorList>
            <person name="Guo L."/>
            <person name="Winzer T."/>
            <person name="Yang X."/>
            <person name="Li Y."/>
            <person name="Ning Z."/>
            <person name="He Z."/>
            <person name="Teodor R."/>
            <person name="Lu Y."/>
            <person name="Bowser T.A."/>
            <person name="Graham I.A."/>
            <person name="Ye K."/>
        </authorList>
    </citation>
    <scope>NUCLEOTIDE SEQUENCE [LARGE SCALE GENOMIC DNA]</scope>
    <source>
        <strain evidence="2">cv. HN1</strain>
        <tissue evidence="1">Leaves</tissue>
    </source>
</reference>
<sequence length="125" mass="14909">MDIGSWCSSSRRGFKLGRKYIERSEYDELSSFNIRPLVVISNRSRTPRWRLLWRRIKKEKNKLFYSSSSSSSCYAHHQRTRQVQYDPYTYSQNFDHGSAWTEPDNHSRSFSARFAVPSTIFQKKL</sequence>
<organism evidence="1 2">
    <name type="scientific">Papaver somniferum</name>
    <name type="common">Opium poppy</name>
    <dbReference type="NCBI Taxonomy" id="3469"/>
    <lineage>
        <taxon>Eukaryota</taxon>
        <taxon>Viridiplantae</taxon>
        <taxon>Streptophyta</taxon>
        <taxon>Embryophyta</taxon>
        <taxon>Tracheophyta</taxon>
        <taxon>Spermatophyta</taxon>
        <taxon>Magnoliopsida</taxon>
        <taxon>Ranunculales</taxon>
        <taxon>Papaveraceae</taxon>
        <taxon>Papaveroideae</taxon>
        <taxon>Papaver</taxon>
    </lineage>
</organism>
<dbReference type="EMBL" id="CM010721">
    <property type="protein sequence ID" value="RZC71729.1"/>
    <property type="molecule type" value="Genomic_DNA"/>
</dbReference>
<proteinExistence type="predicted"/>
<accession>A0A4Y7KIE8</accession>
<dbReference type="AlphaFoldDB" id="A0A4Y7KIE8"/>
<gene>
    <name evidence="1" type="ORF">C5167_034921</name>
</gene>
<dbReference type="OMA" id="LENCHCV"/>
<dbReference type="PANTHER" id="PTHR33168">
    <property type="entry name" value="STRESS INDUCED PROTEIN-RELATED"/>
    <property type="match status" value="1"/>
</dbReference>
<evidence type="ECO:0000313" key="2">
    <source>
        <dbReference type="Proteomes" id="UP000316621"/>
    </source>
</evidence>
<evidence type="ECO:0000313" key="1">
    <source>
        <dbReference type="EMBL" id="RZC71729.1"/>
    </source>
</evidence>